<protein>
    <submittedName>
        <fullName evidence="1">Uncharacterized protein</fullName>
    </submittedName>
</protein>
<proteinExistence type="predicted"/>
<evidence type="ECO:0000313" key="2">
    <source>
        <dbReference type="Proteomes" id="UP001152888"/>
    </source>
</evidence>
<reference evidence="1" key="1">
    <citation type="submission" date="2022-03" db="EMBL/GenBank/DDBJ databases">
        <authorList>
            <person name="Sayadi A."/>
        </authorList>
    </citation>
    <scope>NUCLEOTIDE SEQUENCE</scope>
</reference>
<evidence type="ECO:0000313" key="1">
    <source>
        <dbReference type="EMBL" id="CAH2000962.1"/>
    </source>
</evidence>
<sequence>MQEMNDSLLFVATMN</sequence>
<dbReference type="Proteomes" id="UP001152888">
    <property type="component" value="Unassembled WGS sequence"/>
</dbReference>
<gene>
    <name evidence="1" type="ORF">ACAOBT_LOCUS25902</name>
</gene>
<comment type="caution">
    <text evidence="1">The sequence shown here is derived from an EMBL/GenBank/DDBJ whole genome shotgun (WGS) entry which is preliminary data.</text>
</comment>
<accession>A0A9P0LLE7</accession>
<name>A0A9P0LLE7_ACAOB</name>
<organism evidence="1 2">
    <name type="scientific">Acanthoscelides obtectus</name>
    <name type="common">Bean weevil</name>
    <name type="synonym">Bruchus obtectus</name>
    <dbReference type="NCBI Taxonomy" id="200917"/>
    <lineage>
        <taxon>Eukaryota</taxon>
        <taxon>Metazoa</taxon>
        <taxon>Ecdysozoa</taxon>
        <taxon>Arthropoda</taxon>
        <taxon>Hexapoda</taxon>
        <taxon>Insecta</taxon>
        <taxon>Pterygota</taxon>
        <taxon>Neoptera</taxon>
        <taxon>Endopterygota</taxon>
        <taxon>Coleoptera</taxon>
        <taxon>Polyphaga</taxon>
        <taxon>Cucujiformia</taxon>
        <taxon>Chrysomeloidea</taxon>
        <taxon>Chrysomelidae</taxon>
        <taxon>Bruchinae</taxon>
        <taxon>Bruchini</taxon>
        <taxon>Acanthoscelides</taxon>
    </lineage>
</organism>
<dbReference type="EMBL" id="CAKOFQ010007431">
    <property type="protein sequence ID" value="CAH2000962.1"/>
    <property type="molecule type" value="Genomic_DNA"/>
</dbReference>
<keyword evidence="2" id="KW-1185">Reference proteome</keyword>